<organism evidence="2">
    <name type="scientific">Escherichia coli</name>
    <dbReference type="NCBI Taxonomy" id="562"/>
    <lineage>
        <taxon>Bacteria</taxon>
        <taxon>Pseudomonadati</taxon>
        <taxon>Pseudomonadota</taxon>
        <taxon>Gammaproteobacteria</taxon>
        <taxon>Enterobacterales</taxon>
        <taxon>Enterobacteriaceae</taxon>
        <taxon>Escherichia</taxon>
    </lineage>
</organism>
<dbReference type="PANTHER" id="PTHR33420">
    <property type="entry name" value="FIMBRIAL SUBUNIT ELFA-RELATED"/>
    <property type="match status" value="1"/>
</dbReference>
<feature type="non-terminal residue" evidence="2">
    <location>
        <position position="201"/>
    </location>
</feature>
<name>A0A6G4C6T4_ECOLX</name>
<dbReference type="InterPro" id="IPR050263">
    <property type="entry name" value="Bact_Fimbrial_Adh_Pro"/>
</dbReference>
<dbReference type="NCBIfam" id="NF011796">
    <property type="entry name" value="PRK15263.1-2"/>
    <property type="match status" value="1"/>
</dbReference>
<dbReference type="GO" id="GO:0009289">
    <property type="term" value="C:pilus"/>
    <property type="evidence" value="ECO:0007669"/>
    <property type="project" value="InterPro"/>
</dbReference>
<dbReference type="SUPFAM" id="SSF49401">
    <property type="entry name" value="Bacterial adhesins"/>
    <property type="match status" value="1"/>
</dbReference>
<dbReference type="PANTHER" id="PTHR33420:SF12">
    <property type="entry name" value="FIMBRIN-LIKE PROTEIN FIMI-RELATED"/>
    <property type="match status" value="1"/>
</dbReference>
<comment type="caution">
    <text evidence="2">The sequence shown here is derived from an EMBL/GenBank/DDBJ whole genome shotgun (WGS) entry which is preliminary data.</text>
</comment>
<dbReference type="EMBL" id="JAAIWG010000067">
    <property type="protein sequence ID" value="NEY50390.1"/>
    <property type="molecule type" value="Genomic_DNA"/>
</dbReference>
<dbReference type="InterPro" id="IPR036937">
    <property type="entry name" value="Adhesion_dom_fimbrial_sf"/>
</dbReference>
<dbReference type="Gene3D" id="2.60.40.1090">
    <property type="entry name" value="Fimbrial-type adhesion domain"/>
    <property type="match status" value="1"/>
</dbReference>
<gene>
    <name evidence="2" type="ORF">G4V04_18890</name>
</gene>
<reference evidence="2" key="2">
    <citation type="submission" date="2020-02" db="EMBL/GenBank/DDBJ databases">
        <authorList>
            <person name="Alotaibi K."/>
            <person name="Khan A."/>
        </authorList>
    </citation>
    <scope>NUCLEOTIDE SEQUENCE</scope>
    <source>
        <strain evidence="2">EC204</strain>
    </source>
</reference>
<protein>
    <submittedName>
        <fullName evidence="2">Fimbrial protein</fullName>
    </submittedName>
</protein>
<feature type="signal peptide" evidence="1">
    <location>
        <begin position="1"/>
        <end position="22"/>
    </location>
</feature>
<evidence type="ECO:0000313" key="2">
    <source>
        <dbReference type="EMBL" id="NEY50390.1"/>
    </source>
</evidence>
<dbReference type="RefSeq" id="WP_163451398.1">
    <property type="nucleotide sequence ID" value="NZ_JAAIWG010000067.1"/>
</dbReference>
<reference evidence="2" key="1">
    <citation type="journal article" date="2006" name="Food Microbiol.">
        <title>Occurrence of non-O157 shiga toxin-producing Escherichia coli in ready-to-eat food from supermarkets in Argentina.</title>
        <authorList>
            <person name="Balague C."/>
            <person name="Khan A.A."/>
            <person name="Fernandez L."/>
            <person name="Redolfi A.L."/>
            <person name="Aquili V."/>
            <person name="Voltattorni P."/>
            <person name="Hofer C."/>
            <person name="Ebner G."/>
            <person name="Duenas S."/>
            <person name="Cerniglia C.E."/>
        </authorList>
    </citation>
    <scope>NUCLEOTIDE SEQUENCE</scope>
    <source>
        <strain evidence="2">EC204</strain>
    </source>
</reference>
<evidence type="ECO:0000256" key="1">
    <source>
        <dbReference type="SAM" id="SignalP"/>
    </source>
</evidence>
<dbReference type="AlphaFoldDB" id="A0A6G4C6T4"/>
<feature type="chain" id="PRO_5026089148" evidence="1">
    <location>
        <begin position="23"/>
        <end position="201"/>
    </location>
</feature>
<dbReference type="GO" id="GO:0043709">
    <property type="term" value="P:cell adhesion involved in single-species biofilm formation"/>
    <property type="evidence" value="ECO:0007669"/>
    <property type="project" value="TreeGrafter"/>
</dbReference>
<proteinExistence type="predicted"/>
<keyword evidence="1" id="KW-0732">Signal</keyword>
<dbReference type="InterPro" id="IPR008966">
    <property type="entry name" value="Adhesion_dom_sf"/>
</dbReference>
<sequence length="201" mass="20971">MKLKAIAILIVTGGMISHSALAGTTSATLTVDSIITMGTCTAQLLDSNDKEISQVAIGDVYISELRNETNKKAFKIRFSGCAGLPQKKALVKLTPRGIGCGGYNANSAGFANAKNGAGAAGRVAVEVWTTKNAEIEAGSEIFNCFSPADKTVNLSSVTATQHFDYDLSAKMVVAEGRQLSDVTPGEFLSPATFTISVMTPT</sequence>
<accession>A0A6G4C6T4</accession>